<accession>A0A0S1SHH7</accession>
<accession>A0A0S1SRB6</accession>
<evidence type="ECO:0000256" key="8">
    <source>
        <dbReference type="HAMAP-Rule" id="MF_00195"/>
    </source>
</evidence>
<reference evidence="13" key="1">
    <citation type="submission" date="2015-10" db="EMBL/GenBank/DDBJ databases">
        <title>Analysis of five complete genome sequences for members of the class Peribacteria in the recently recognized Peregrinibacteria bacterial phylum.</title>
        <authorList>
            <person name="Anantharaman K."/>
            <person name="Brown C.T."/>
            <person name="Burstein D."/>
            <person name="Castelle C.J."/>
            <person name="Probst A.J."/>
            <person name="Thomas B.C."/>
            <person name="Williams K.H."/>
            <person name="Banfield J.F."/>
        </authorList>
    </citation>
    <scope>NUCLEOTIDE SEQUENCE [LARGE SCALE GENOMIC DNA]</scope>
</reference>
<evidence type="ECO:0000313" key="13">
    <source>
        <dbReference type="Proteomes" id="UP000069135"/>
    </source>
</evidence>
<reference evidence="12 13" key="2">
    <citation type="journal article" date="2016" name="PeerJ">
        <title>Analysis of five complete genome sequences for members of the class Peribacteria in the recently recognized Peregrinibacteria bacterial phylum.</title>
        <authorList>
            <person name="Anantharaman K."/>
            <person name="Brown C.T."/>
            <person name="Burstein D."/>
            <person name="Castelle C.J."/>
            <person name="Probst A.J."/>
            <person name="Thomas B.C."/>
            <person name="Williams K.H."/>
            <person name="Banfield J.F."/>
        </authorList>
    </citation>
    <scope>NUCLEOTIDE SEQUENCE [LARGE SCALE GENOMIC DNA]</scope>
    <source>
        <strain evidence="12">RIFOXYD1_FULL_PER-ii_59_16</strain>
    </source>
</reference>
<organism evidence="12 13">
    <name type="scientific">Candidatus Peribacter riflensis</name>
    <dbReference type="NCBI Taxonomy" id="1735162"/>
    <lineage>
        <taxon>Bacteria</taxon>
        <taxon>Candidatus Peregrinibacteriota</taxon>
        <taxon>Candidatus Peribacteria</taxon>
        <taxon>Candidatus Peribacterales</taxon>
        <taxon>Candidatus Peribacteraceae</taxon>
        <taxon>Candidatus Peribacter</taxon>
    </lineage>
</organism>
<dbReference type="InterPro" id="IPR027417">
    <property type="entry name" value="P-loop_NTPase"/>
</dbReference>
<proteinExistence type="inferred from homology"/>
<dbReference type="STRING" id="1735162.PeribacterB2_0319"/>
<dbReference type="PIRSF" id="PIRSF006485">
    <property type="entry name" value="GTP-binding_EngA"/>
    <property type="match status" value="1"/>
</dbReference>
<dbReference type="InterPro" id="IPR031166">
    <property type="entry name" value="G_ENGA"/>
</dbReference>
<accession>A0A0S1SHA2</accession>
<evidence type="ECO:0000313" key="12">
    <source>
        <dbReference type="EMBL" id="ALM13017.1"/>
    </source>
</evidence>
<keyword evidence="4 10" id="KW-0677">Repeat</keyword>
<dbReference type="GO" id="GO:0005525">
    <property type="term" value="F:GTP binding"/>
    <property type="evidence" value="ECO:0007669"/>
    <property type="project" value="UniProtKB-UniRule"/>
</dbReference>
<gene>
    <name evidence="8" type="primary">der</name>
    <name evidence="12" type="ORF">PeribacterD1_0319</name>
</gene>
<dbReference type="Pfam" id="PF14714">
    <property type="entry name" value="KH_dom-like"/>
    <property type="match status" value="1"/>
</dbReference>
<dbReference type="GO" id="GO:0042254">
    <property type="term" value="P:ribosome biogenesis"/>
    <property type="evidence" value="ECO:0007669"/>
    <property type="project" value="UniProtKB-KW"/>
</dbReference>
<evidence type="ECO:0000256" key="10">
    <source>
        <dbReference type="RuleBase" id="RU004481"/>
    </source>
</evidence>
<keyword evidence="3 8" id="KW-0690">Ribosome biogenesis</keyword>
<dbReference type="SUPFAM" id="SSF52540">
    <property type="entry name" value="P-loop containing nucleoside triphosphate hydrolases"/>
    <property type="match status" value="2"/>
</dbReference>
<accession>A0A0S1SJ85</accession>
<evidence type="ECO:0000256" key="9">
    <source>
        <dbReference type="PROSITE-ProRule" id="PRU01049"/>
    </source>
</evidence>
<dbReference type="CDD" id="cd01895">
    <property type="entry name" value="EngA2"/>
    <property type="match status" value="1"/>
</dbReference>
<dbReference type="PANTHER" id="PTHR43834">
    <property type="entry name" value="GTPASE DER"/>
    <property type="match status" value="1"/>
</dbReference>
<evidence type="ECO:0000256" key="2">
    <source>
        <dbReference type="ARBA" id="ARBA00020953"/>
    </source>
</evidence>
<dbReference type="Gene3D" id="3.30.300.20">
    <property type="match status" value="1"/>
</dbReference>
<dbReference type="HAMAP" id="MF_00195">
    <property type="entry name" value="GTPase_Der"/>
    <property type="match status" value="1"/>
</dbReference>
<feature type="domain" description="EngA-type G" evidence="11">
    <location>
        <begin position="202"/>
        <end position="380"/>
    </location>
</feature>
<dbReference type="PATRIC" id="fig|1735161.3.peg.319"/>
<keyword evidence="6 8" id="KW-0342">GTP-binding</keyword>
<dbReference type="NCBIfam" id="TIGR03594">
    <property type="entry name" value="GTPase_EngA"/>
    <property type="match status" value="1"/>
</dbReference>
<keyword evidence="5 8" id="KW-0547">Nucleotide-binding</keyword>
<comment type="subunit">
    <text evidence="8">Associates with the 50S ribosomal subunit.</text>
</comment>
<dbReference type="PRINTS" id="PR00326">
    <property type="entry name" value="GTP1OBG"/>
</dbReference>
<comment type="caution">
    <text evidence="8">Lacks conserved residue(s) required for the propagation of feature annotation.</text>
</comment>
<dbReference type="PROSITE" id="PS51712">
    <property type="entry name" value="G_ENGA"/>
    <property type="match status" value="1"/>
</dbReference>
<dbReference type="PANTHER" id="PTHR43834:SF6">
    <property type="entry name" value="GTPASE DER"/>
    <property type="match status" value="1"/>
</dbReference>
<feature type="binding site" evidence="8">
    <location>
        <begin position="325"/>
        <end position="328"/>
    </location>
    <ligand>
        <name>GTP</name>
        <dbReference type="ChEBI" id="CHEBI:37565"/>
        <label>2</label>
    </ligand>
</feature>
<sequence>MGYSRLHATLGVFPMPSLPTVAIIGRPNTGKSTLFNRLVGERKAIESEVAGTTRDHVAHRMETKTMDFLLLDTGGMGGGTTDKGFEQDVHRQSLLALEHADLILFTLNSREELTKSDHSIIDLLRKNRRRHVPVILVPTKCDNPATIEGQMVEYLSLGISDVVIPVSAPHAIGTDELLAAVTKELKKLHFKKQPKTQKSDLPKIAVIGKPNVGKSSLINAFMSDPQRSVSPMLVSDIPGTTRDAVDTVIRFHEQEYLFIDTAGIRRKSNVESGIEQYAVLRSIQALEQCDVALLVLDACEPISHQDQRLATLATEAGKGLIILLNKVDRLTTEARAKAVDDLWRDLIFCRFAPLLPCSAVTREGLLKIFPLIEQVQRNRLRRIPTRELHRWFQDTVVDQPVKALSKTKHLTQANEVPPTFVLFAKRPRDVRPSELKFLENRLRSVFDFTGTPIKWIMKSGNRK</sequence>
<evidence type="ECO:0000256" key="7">
    <source>
        <dbReference type="ARBA" id="ARBA00032345"/>
    </source>
</evidence>
<dbReference type="EMBL" id="CP013065">
    <property type="protein sequence ID" value="ALM13017.1"/>
    <property type="molecule type" value="Genomic_DNA"/>
</dbReference>
<evidence type="ECO:0000256" key="1">
    <source>
        <dbReference type="ARBA" id="ARBA00008279"/>
    </source>
</evidence>
<comment type="similarity">
    <text evidence="1 8 9 10">Belongs to the TRAFAC class TrmE-Era-EngA-EngB-Septin-like GTPase superfamily. EngA (Der) GTPase family.</text>
</comment>
<feature type="binding site" evidence="8">
    <location>
        <begin position="260"/>
        <end position="264"/>
    </location>
    <ligand>
        <name>GTP</name>
        <dbReference type="ChEBI" id="CHEBI:37565"/>
        <label>2</label>
    </ligand>
</feature>
<comment type="function">
    <text evidence="8 10">GTPase that plays an essential role in the late steps of ribosome biogenesis.</text>
</comment>
<evidence type="ECO:0000256" key="6">
    <source>
        <dbReference type="ARBA" id="ARBA00023134"/>
    </source>
</evidence>
<dbReference type="InterPro" id="IPR016484">
    <property type="entry name" value="GTPase_Der"/>
</dbReference>
<feature type="binding site" evidence="8">
    <location>
        <begin position="208"/>
        <end position="215"/>
    </location>
    <ligand>
        <name>GTP</name>
        <dbReference type="ChEBI" id="CHEBI:37565"/>
        <label>2</label>
    </ligand>
</feature>
<evidence type="ECO:0000256" key="3">
    <source>
        <dbReference type="ARBA" id="ARBA00022517"/>
    </source>
</evidence>
<evidence type="ECO:0000256" key="5">
    <source>
        <dbReference type="ARBA" id="ARBA00022741"/>
    </source>
</evidence>
<evidence type="ECO:0000256" key="4">
    <source>
        <dbReference type="ARBA" id="ARBA00022737"/>
    </source>
</evidence>
<dbReference type="GO" id="GO:0043022">
    <property type="term" value="F:ribosome binding"/>
    <property type="evidence" value="ECO:0007669"/>
    <property type="project" value="TreeGrafter"/>
</dbReference>
<dbReference type="AlphaFoldDB" id="A0A0S1SHH7"/>
<dbReference type="KEGG" id="prf:PeribacterA2_0319"/>
<dbReference type="InterPro" id="IPR015946">
    <property type="entry name" value="KH_dom-like_a/b"/>
</dbReference>
<name>A0A0S1SHH7_9BACT</name>
<dbReference type="InterPro" id="IPR006073">
    <property type="entry name" value="GTP-bd"/>
</dbReference>
<dbReference type="InterPro" id="IPR032859">
    <property type="entry name" value="KH_dom-like"/>
</dbReference>
<dbReference type="InterPro" id="IPR005225">
    <property type="entry name" value="Small_GTP-bd"/>
</dbReference>
<dbReference type="Pfam" id="PF01926">
    <property type="entry name" value="MMR_HSR1"/>
    <property type="match status" value="2"/>
</dbReference>
<evidence type="ECO:0000259" key="11">
    <source>
        <dbReference type="PROSITE" id="PS51712"/>
    </source>
</evidence>
<dbReference type="Proteomes" id="UP000069135">
    <property type="component" value="Chromosome"/>
</dbReference>
<protein>
    <recommendedName>
        <fullName evidence="2 8">GTPase Der</fullName>
    </recommendedName>
    <alternativeName>
        <fullName evidence="7 8">GTP-binding protein EngA</fullName>
    </alternativeName>
</protein>
<accession>A0A0S1SVH6</accession>
<dbReference type="NCBIfam" id="TIGR00231">
    <property type="entry name" value="small_GTP"/>
    <property type="match status" value="2"/>
</dbReference>
<dbReference type="Gene3D" id="3.40.50.300">
    <property type="entry name" value="P-loop containing nucleotide triphosphate hydrolases"/>
    <property type="match status" value="2"/>
</dbReference>
<feature type="binding site" evidence="8">
    <location>
        <begin position="72"/>
        <end position="76"/>
    </location>
    <ligand>
        <name>GTP</name>
        <dbReference type="ChEBI" id="CHEBI:37565"/>
        <label>1</label>
    </ligand>
</feature>